<gene>
    <name evidence="2" type="ORF">VP01_773g12</name>
</gene>
<comment type="caution">
    <text evidence="2">The sequence shown here is derived from an EMBL/GenBank/DDBJ whole genome shotgun (WGS) entry which is preliminary data.</text>
</comment>
<dbReference type="EMBL" id="LAVV01013205">
    <property type="protein sequence ID" value="KNZ45861.1"/>
    <property type="molecule type" value="Genomic_DNA"/>
</dbReference>
<feature type="region of interest" description="Disordered" evidence="1">
    <location>
        <begin position="1"/>
        <end position="31"/>
    </location>
</feature>
<sequence length="67" mass="7717">MKKMRNKQPPSTGTISSKKRSKRKEKKTQGILHALSTKAQVIYMQELREMGLECNEIKKLVDNVESL</sequence>
<name>A0A0L6UBI0_9BASI</name>
<dbReference type="AlphaFoldDB" id="A0A0L6UBI0"/>
<evidence type="ECO:0000313" key="2">
    <source>
        <dbReference type="EMBL" id="KNZ45861.1"/>
    </source>
</evidence>
<reference evidence="2 3" key="1">
    <citation type="submission" date="2015-08" db="EMBL/GenBank/DDBJ databases">
        <title>Next Generation Sequencing and Analysis of the Genome of Puccinia sorghi L Schw, the Causal Agent of Maize Common Rust.</title>
        <authorList>
            <person name="Rochi L."/>
            <person name="Burguener G."/>
            <person name="Darino M."/>
            <person name="Turjanski A."/>
            <person name="Kreff E."/>
            <person name="Dieguez M.J."/>
            <person name="Sacco F."/>
        </authorList>
    </citation>
    <scope>NUCLEOTIDE SEQUENCE [LARGE SCALE GENOMIC DNA]</scope>
    <source>
        <strain evidence="2 3">RO10H11247</strain>
    </source>
</reference>
<protein>
    <submittedName>
        <fullName evidence="2">Uncharacterized protein</fullName>
    </submittedName>
</protein>
<evidence type="ECO:0000313" key="3">
    <source>
        <dbReference type="Proteomes" id="UP000037035"/>
    </source>
</evidence>
<keyword evidence="3" id="KW-1185">Reference proteome</keyword>
<proteinExistence type="predicted"/>
<dbReference type="Proteomes" id="UP000037035">
    <property type="component" value="Unassembled WGS sequence"/>
</dbReference>
<dbReference type="VEuPathDB" id="FungiDB:VP01_773g12"/>
<accession>A0A0L6UBI0</accession>
<evidence type="ECO:0000256" key="1">
    <source>
        <dbReference type="SAM" id="MobiDB-lite"/>
    </source>
</evidence>
<organism evidence="2 3">
    <name type="scientific">Puccinia sorghi</name>
    <dbReference type="NCBI Taxonomy" id="27349"/>
    <lineage>
        <taxon>Eukaryota</taxon>
        <taxon>Fungi</taxon>
        <taxon>Dikarya</taxon>
        <taxon>Basidiomycota</taxon>
        <taxon>Pucciniomycotina</taxon>
        <taxon>Pucciniomycetes</taxon>
        <taxon>Pucciniales</taxon>
        <taxon>Pucciniaceae</taxon>
        <taxon>Puccinia</taxon>
    </lineage>
</organism>
<feature type="compositionally biased region" description="Basic residues" evidence="1">
    <location>
        <begin position="17"/>
        <end position="26"/>
    </location>
</feature>